<evidence type="ECO:0000256" key="1">
    <source>
        <dbReference type="ARBA" id="ARBA00006709"/>
    </source>
</evidence>
<dbReference type="InterPro" id="IPR035067">
    <property type="entry name" value="V-type_ATPase_csu/dsu"/>
</dbReference>
<dbReference type="RefSeq" id="WP_008010735.1">
    <property type="nucleotide sequence ID" value="NZ_AOIT01000026.1"/>
</dbReference>
<proteinExistence type="inferred from homology"/>
<dbReference type="EC" id="3.6.3.14" evidence="4"/>
<dbReference type="AlphaFoldDB" id="M0CK11"/>
<comment type="caution">
    <text evidence="4">The sequence shown here is derived from an EMBL/GenBank/DDBJ whole genome shotgun (WGS) entry which is preliminary data.</text>
</comment>
<dbReference type="SUPFAM" id="SSF103486">
    <property type="entry name" value="V-type ATP synthase subunit C"/>
    <property type="match status" value="1"/>
</dbReference>
<dbReference type="OrthoDB" id="4272at2157"/>
<dbReference type="Gene3D" id="1.10.132.50">
    <property type="entry name" value="ATP synthase (C/AC39) subunit, domain 3"/>
    <property type="match status" value="1"/>
</dbReference>
<accession>M0CK11</accession>
<protein>
    <submittedName>
        <fullName evidence="4">V-type ATP synthase subunit C</fullName>
        <ecNumber evidence="4">3.6.3.14</ecNumber>
    </submittedName>
</protein>
<dbReference type="PANTHER" id="PTHR38682:SF1">
    <property type="entry name" value="V-TYPE ATP SYNTHASE SUBUNIT C"/>
    <property type="match status" value="1"/>
</dbReference>
<dbReference type="InterPro" id="IPR050873">
    <property type="entry name" value="V-ATPase_V0D/AC39_subunit"/>
</dbReference>
<evidence type="ECO:0000256" key="3">
    <source>
        <dbReference type="ARBA" id="ARBA00023065"/>
    </source>
</evidence>
<keyword evidence="3" id="KW-0406">Ion transport</keyword>
<dbReference type="PANTHER" id="PTHR38682">
    <property type="entry name" value="V-TYPE ATP SYNTHASE SUBUNIT C"/>
    <property type="match status" value="1"/>
</dbReference>
<dbReference type="InterPro" id="IPR036079">
    <property type="entry name" value="ATPase_csu/dsu_sf"/>
</dbReference>
<feature type="non-terminal residue" evidence="4">
    <location>
        <position position="1"/>
    </location>
</feature>
<keyword evidence="5" id="KW-1185">Reference proteome</keyword>
<organism evidence="4 5">
    <name type="scientific">Natrinema limicola JCM 13563</name>
    <dbReference type="NCBI Taxonomy" id="1230457"/>
    <lineage>
        <taxon>Archaea</taxon>
        <taxon>Methanobacteriati</taxon>
        <taxon>Methanobacteriota</taxon>
        <taxon>Stenosarchaea group</taxon>
        <taxon>Halobacteria</taxon>
        <taxon>Halobacteriales</taxon>
        <taxon>Natrialbaceae</taxon>
        <taxon>Natrinema</taxon>
    </lineage>
</organism>
<keyword evidence="2" id="KW-0813">Transport</keyword>
<keyword evidence="4" id="KW-0378">Hydrolase</keyword>
<evidence type="ECO:0000313" key="4">
    <source>
        <dbReference type="EMBL" id="ELZ22968.1"/>
    </source>
</evidence>
<dbReference type="GO" id="GO:0016787">
    <property type="term" value="F:hydrolase activity"/>
    <property type="evidence" value="ECO:0007669"/>
    <property type="project" value="UniProtKB-KW"/>
</dbReference>
<dbReference type="Gene3D" id="1.20.1690.10">
    <property type="entry name" value="V-type ATP synthase subunit C domain"/>
    <property type="match status" value="1"/>
</dbReference>
<sequence>DVYKRQALDAALLEYSDTLSSIYPTSVSAVLSYILAKEREVENIRAIARGREVGLDENEIEEELVVL</sequence>
<dbReference type="Pfam" id="PF01992">
    <property type="entry name" value="vATP-synt_AC39"/>
    <property type="match status" value="1"/>
</dbReference>
<dbReference type="EMBL" id="AOIT01000026">
    <property type="protein sequence ID" value="ELZ22968.1"/>
    <property type="molecule type" value="Genomic_DNA"/>
</dbReference>
<gene>
    <name evidence="4" type="ORF">C476_05637</name>
</gene>
<evidence type="ECO:0000313" key="5">
    <source>
        <dbReference type="Proteomes" id="UP000011615"/>
    </source>
</evidence>
<dbReference type="GO" id="GO:0046961">
    <property type="term" value="F:proton-transporting ATPase activity, rotational mechanism"/>
    <property type="evidence" value="ECO:0007669"/>
    <property type="project" value="InterPro"/>
</dbReference>
<comment type="similarity">
    <text evidence="1">Belongs to the V-ATPase V0D/AC39 subunit family.</text>
</comment>
<dbReference type="InterPro" id="IPR002843">
    <property type="entry name" value="ATPase_V0-cplx_csu/dsu"/>
</dbReference>
<dbReference type="PATRIC" id="fig|1230457.4.peg.1128"/>
<dbReference type="InterPro" id="IPR044911">
    <property type="entry name" value="V-type_ATPase_csu/dsu_dom_3"/>
</dbReference>
<reference evidence="4 5" key="1">
    <citation type="journal article" date="2014" name="PLoS Genet.">
        <title>Phylogenetically driven sequencing of extremely halophilic archaea reveals strategies for static and dynamic osmo-response.</title>
        <authorList>
            <person name="Becker E.A."/>
            <person name="Seitzer P.M."/>
            <person name="Tritt A."/>
            <person name="Larsen D."/>
            <person name="Krusor M."/>
            <person name="Yao A.I."/>
            <person name="Wu D."/>
            <person name="Madern D."/>
            <person name="Eisen J.A."/>
            <person name="Darling A.E."/>
            <person name="Facciotti M.T."/>
        </authorList>
    </citation>
    <scope>NUCLEOTIDE SEQUENCE [LARGE SCALE GENOMIC DNA]</scope>
    <source>
        <strain evidence="4 5">JCM 13563</strain>
    </source>
</reference>
<name>M0CK11_9EURY</name>
<evidence type="ECO:0000256" key="2">
    <source>
        <dbReference type="ARBA" id="ARBA00022448"/>
    </source>
</evidence>
<dbReference type="eggNOG" id="arCOG02459">
    <property type="taxonomic scope" value="Archaea"/>
</dbReference>
<dbReference type="Proteomes" id="UP000011615">
    <property type="component" value="Unassembled WGS sequence"/>
</dbReference>